<accession>S9U591</accession>
<evidence type="ECO:0000313" key="2">
    <source>
        <dbReference type="Proteomes" id="UP000015344"/>
    </source>
</evidence>
<organism evidence="1 2">
    <name type="scientific">Paenibacillus alvei TS-15</name>
    <dbReference type="NCBI Taxonomy" id="1117108"/>
    <lineage>
        <taxon>Bacteria</taxon>
        <taxon>Bacillati</taxon>
        <taxon>Bacillota</taxon>
        <taxon>Bacilli</taxon>
        <taxon>Bacillales</taxon>
        <taxon>Paenibacillaceae</taxon>
        <taxon>Paenibacillus</taxon>
    </lineage>
</organism>
<dbReference type="AlphaFoldDB" id="S9U591"/>
<evidence type="ECO:0000313" key="1">
    <source>
        <dbReference type="EMBL" id="EPY05630.1"/>
    </source>
</evidence>
<gene>
    <name evidence="1" type="ORF">PAALTS15_18908</name>
</gene>
<dbReference type="eggNOG" id="COG2826">
    <property type="taxonomic scope" value="Bacteria"/>
</dbReference>
<dbReference type="Proteomes" id="UP000015344">
    <property type="component" value="Unassembled WGS sequence"/>
</dbReference>
<reference evidence="1 2" key="1">
    <citation type="submission" date="2013-05" db="EMBL/GenBank/DDBJ databases">
        <authorList>
            <person name="Strain E.A."/>
            <person name="Brown E."/>
            <person name="Allard M.W."/>
            <person name="Luo Y.L."/>
        </authorList>
    </citation>
    <scope>NUCLEOTIDE SEQUENCE [LARGE SCALE GENOMIC DNA]</scope>
    <source>
        <strain evidence="1 2">TS-15</strain>
    </source>
</reference>
<protein>
    <submittedName>
        <fullName evidence="1">Transposase for insertion sequence element IS1086</fullName>
    </submittedName>
</protein>
<comment type="caution">
    <text evidence="1">The sequence shown here is derived from an EMBL/GenBank/DDBJ whole genome shotgun (WGS) entry which is preliminary data.</text>
</comment>
<proteinExistence type="predicted"/>
<dbReference type="EMBL" id="ATMT01000064">
    <property type="protein sequence ID" value="EPY05630.1"/>
    <property type="molecule type" value="Genomic_DNA"/>
</dbReference>
<sequence length="127" mass="14112">MGRHHSLIAREIERGSLRACIRSPGRLNRLIVAAASSASVGNDKPLLANELTEKLVQVRKRETFGHWELDTVVSSRGKSKACVATFIERMTRHYLALRMPDRNAYSMEAAFGVVAASILKPPFQLLP</sequence>
<name>S9U591_PAEAL</name>